<feature type="transmembrane region" description="Helical" evidence="1">
    <location>
        <begin position="388"/>
        <end position="408"/>
    </location>
</feature>
<dbReference type="InterPro" id="IPR027463">
    <property type="entry name" value="AcrB_DN_DC_subdom"/>
</dbReference>
<feature type="transmembrane region" description="Helical" evidence="1">
    <location>
        <begin position="888"/>
        <end position="908"/>
    </location>
</feature>
<dbReference type="SUPFAM" id="SSF82866">
    <property type="entry name" value="Multidrug efflux transporter AcrB transmembrane domain"/>
    <property type="match status" value="2"/>
</dbReference>
<dbReference type="SUPFAM" id="SSF82714">
    <property type="entry name" value="Multidrug efflux transporter AcrB TolC docking domain, DN and DC subdomains"/>
    <property type="match status" value="2"/>
</dbReference>
<feature type="transmembrane region" description="Helical" evidence="1">
    <location>
        <begin position="914"/>
        <end position="939"/>
    </location>
</feature>
<feature type="transmembrane region" description="Helical" evidence="1">
    <location>
        <begin position="460"/>
        <end position="479"/>
    </location>
</feature>
<dbReference type="Gene3D" id="3.30.70.1430">
    <property type="entry name" value="Multidrug efflux transporter AcrB pore domain"/>
    <property type="match status" value="2"/>
</dbReference>
<dbReference type="PANTHER" id="PTHR32063">
    <property type="match status" value="1"/>
</dbReference>
<reference evidence="2 3" key="1">
    <citation type="submission" date="2019-10" db="EMBL/GenBank/DDBJ databases">
        <title>Alkaliphilus serpentinus sp. nov. and Alkaliphilus pronyensis sp. nov., two novel anaerobic alkaliphilic species isolated from the serpentinized-hosted hydrothermal field of the Prony Bay (New Caledonia).</title>
        <authorList>
            <person name="Postec A."/>
        </authorList>
    </citation>
    <scope>NUCLEOTIDE SEQUENCE [LARGE SCALE GENOMIC DNA]</scope>
    <source>
        <strain evidence="2 3">LacT</strain>
    </source>
</reference>
<feature type="transmembrane region" description="Helical" evidence="1">
    <location>
        <begin position="12"/>
        <end position="34"/>
    </location>
</feature>
<dbReference type="Proteomes" id="UP000465601">
    <property type="component" value="Unassembled WGS sequence"/>
</dbReference>
<dbReference type="PANTHER" id="PTHR32063:SF0">
    <property type="entry name" value="SWARMING MOTILITY PROTEIN SWRC"/>
    <property type="match status" value="1"/>
</dbReference>
<proteinExistence type="predicted"/>
<evidence type="ECO:0000313" key="3">
    <source>
        <dbReference type="Proteomes" id="UP000465601"/>
    </source>
</evidence>
<dbReference type="Gene3D" id="3.30.70.1320">
    <property type="entry name" value="Multidrug efflux transporter AcrB pore domain like"/>
    <property type="match status" value="1"/>
</dbReference>
<feature type="transmembrane region" description="Helical" evidence="1">
    <location>
        <begin position="991"/>
        <end position="1017"/>
    </location>
</feature>
<gene>
    <name evidence="2" type="ORF">F8153_08800</name>
</gene>
<dbReference type="GO" id="GO:0042910">
    <property type="term" value="F:xenobiotic transmembrane transporter activity"/>
    <property type="evidence" value="ECO:0007669"/>
    <property type="project" value="TreeGrafter"/>
</dbReference>
<name>A0A833HNH2_9FIRM</name>
<sequence length="1045" mass="112512">MNLSSFSVKKPITITMIVLIVVILGGISLSGLPIDLFPDLELPIAIVSTSYSGAGPQEIENLITERMEGAIATVGNIDEIQSISYQGNSIVIAQFNNGTDMDFAALEMREKIDMVKEFLPDGATQPMVLKMDINSMPIIQIAVSTSGDLGGLQTLAEETFKQRLERLDGVASVSIGGGFTKEVEVLVDQNRLAGYGLNTNQLAQLIAAANMNLPGGTVERGNQELTIRVVGEFASLDEIKNMPLTLPTGEIIALRDVAEVSFTNEDISSFSRVNGRDSISISVQKQSGKNTVQVANLVLDEIESLKQDYPGIDIDVVSDNSVMIKASINTVVKNVMMGAIFAILILYIFLKNIRTTLIIGLSIPISVIASFILLYFNGITLNMMTLGGLALAVGMLVDSAIVVLENIYRFRVEGHSKKDAAIKGASEVAMAITASTLTTIAVFLPIVFIDGIVGTIFKEFALTVTLSLGASLLVSLTLIPMLSSKILTVDLGDVAVERKKKKFDFIYNAFDRLFAKIEVIYKKLLTKSLIRRKSTIIISVLIFVVSIVSLFGVGMEFFPATDEGRISIDVDLPLGTRIEEVDEVVEIIEEKLKDIPEVEVVFVSVGSGDVIMGGSSSNSSGSITVGLVKLNERDRSTNEVAEEIRKLVKNIAGAEISVNAVSTTAMGTTSPVSIGITGDDLTQLEEISADFKKIIESVEGTREVKTSISESVPEVEVLVNKDLAAIYGLTASQVASAVRGGTTGTTATRYKYQGDELDVVIRAQGSTTESISNLEQLSITTPAGSSIPLSQVAKLSIVKGPMQINRESQERIVTVTSQIIGRDVRSITADIERELQNYEMPQGYNYKIGGENEQIMDAFTQLLYALALAIVLIYMVMAAQFESLIHPFIIMFTIPLAFSGGALSLFITGRTFGVTAFIGIIMLAGIVVNNGIVLIDYINVLRNSGQERNEAIIAAGPIRLRPILMTTLTTALGLIPLAIGVGEGAEMQAPMATVVIGGLMLSTLVTLVFVPVLYTVFDDFSISLKSKLNKKFNKIPNPIESEVQE</sequence>
<dbReference type="SUPFAM" id="SSF82693">
    <property type="entry name" value="Multidrug efflux transporter AcrB pore domain, PN1, PN2, PC1 and PC2 subdomains"/>
    <property type="match status" value="3"/>
</dbReference>
<keyword evidence="1" id="KW-1133">Transmembrane helix</keyword>
<dbReference type="OrthoDB" id="9757876at2"/>
<feature type="transmembrane region" description="Helical" evidence="1">
    <location>
        <begin position="960"/>
        <end position="979"/>
    </location>
</feature>
<feature type="transmembrane region" description="Helical" evidence="1">
    <location>
        <begin position="428"/>
        <end position="448"/>
    </location>
</feature>
<accession>A0A833HNH2</accession>
<dbReference type="EMBL" id="WBZB01000026">
    <property type="protein sequence ID" value="KAB3529688.1"/>
    <property type="molecule type" value="Genomic_DNA"/>
</dbReference>
<comment type="caution">
    <text evidence="2">The sequence shown here is derived from an EMBL/GenBank/DDBJ whole genome shotgun (WGS) entry which is preliminary data.</text>
</comment>
<dbReference type="PRINTS" id="PR00702">
    <property type="entry name" value="ACRIFLAVINRP"/>
</dbReference>
<dbReference type="AlphaFoldDB" id="A0A833HNH2"/>
<evidence type="ECO:0000256" key="1">
    <source>
        <dbReference type="SAM" id="Phobius"/>
    </source>
</evidence>
<dbReference type="GO" id="GO:0005886">
    <property type="term" value="C:plasma membrane"/>
    <property type="evidence" value="ECO:0007669"/>
    <property type="project" value="TreeGrafter"/>
</dbReference>
<dbReference type="Gene3D" id="3.30.2090.10">
    <property type="entry name" value="Multidrug efflux transporter AcrB TolC docking domain, DN and DC subdomains"/>
    <property type="match status" value="2"/>
</dbReference>
<dbReference type="InterPro" id="IPR001036">
    <property type="entry name" value="Acrflvin-R"/>
</dbReference>
<feature type="transmembrane region" description="Helical" evidence="1">
    <location>
        <begin position="536"/>
        <end position="558"/>
    </location>
</feature>
<dbReference type="Gene3D" id="3.30.70.1440">
    <property type="entry name" value="Multidrug efflux transporter AcrB pore domain"/>
    <property type="match status" value="1"/>
</dbReference>
<protein>
    <submittedName>
        <fullName evidence="2">Efflux RND transporter permease subunit</fullName>
    </submittedName>
</protein>
<feature type="transmembrane region" description="Helical" evidence="1">
    <location>
        <begin position="331"/>
        <end position="350"/>
    </location>
</feature>
<keyword evidence="3" id="KW-1185">Reference proteome</keyword>
<organism evidence="2 3">
    <name type="scientific">Alkaliphilus serpentinus</name>
    <dbReference type="NCBI Taxonomy" id="1482731"/>
    <lineage>
        <taxon>Bacteria</taxon>
        <taxon>Bacillati</taxon>
        <taxon>Bacillota</taxon>
        <taxon>Clostridia</taxon>
        <taxon>Peptostreptococcales</taxon>
        <taxon>Natronincolaceae</taxon>
        <taxon>Alkaliphilus</taxon>
    </lineage>
</organism>
<keyword evidence="1" id="KW-0472">Membrane</keyword>
<dbReference type="Pfam" id="PF00873">
    <property type="entry name" value="ACR_tran"/>
    <property type="match status" value="1"/>
</dbReference>
<dbReference type="Gene3D" id="1.20.1640.10">
    <property type="entry name" value="Multidrug efflux transporter AcrB transmembrane domain"/>
    <property type="match status" value="2"/>
</dbReference>
<feature type="transmembrane region" description="Helical" evidence="1">
    <location>
        <begin position="357"/>
        <end position="376"/>
    </location>
</feature>
<keyword evidence="1" id="KW-0812">Transmembrane</keyword>
<evidence type="ECO:0000313" key="2">
    <source>
        <dbReference type="EMBL" id="KAB3529688.1"/>
    </source>
</evidence>
<feature type="transmembrane region" description="Helical" evidence="1">
    <location>
        <begin position="862"/>
        <end position="881"/>
    </location>
</feature>
<dbReference type="RefSeq" id="WP_151865990.1">
    <property type="nucleotide sequence ID" value="NZ_WBZB01000026.1"/>
</dbReference>